<keyword evidence="7 10" id="KW-0482">Metalloprotease</keyword>
<dbReference type="PRINTS" id="PR00786">
    <property type="entry name" value="NEPRILYSIN"/>
</dbReference>
<dbReference type="InterPro" id="IPR008753">
    <property type="entry name" value="Peptidase_M13_N"/>
</dbReference>
<dbReference type="SUPFAM" id="SSF55486">
    <property type="entry name" value="Metalloproteases ('zincins'), catalytic domain"/>
    <property type="match status" value="1"/>
</dbReference>
<dbReference type="CDD" id="cd08662">
    <property type="entry name" value="M13"/>
    <property type="match status" value="1"/>
</dbReference>
<dbReference type="InterPro" id="IPR018497">
    <property type="entry name" value="Peptidase_M13_C"/>
</dbReference>
<keyword evidence="6" id="KW-0862">Zinc</keyword>
<evidence type="ECO:0000259" key="8">
    <source>
        <dbReference type="Pfam" id="PF01431"/>
    </source>
</evidence>
<name>A0ABQ6ITX1_9MICO</name>
<dbReference type="Pfam" id="PF05649">
    <property type="entry name" value="Peptidase_M13_N"/>
    <property type="match status" value="1"/>
</dbReference>
<evidence type="ECO:0000313" key="11">
    <source>
        <dbReference type="Proteomes" id="UP001157126"/>
    </source>
</evidence>
<keyword evidence="3" id="KW-0645">Protease</keyword>
<comment type="cofactor">
    <cofactor evidence="1">
        <name>Zn(2+)</name>
        <dbReference type="ChEBI" id="CHEBI:29105"/>
    </cofactor>
</comment>
<dbReference type="EMBL" id="BSUO01000001">
    <property type="protein sequence ID" value="GMA40881.1"/>
    <property type="molecule type" value="Genomic_DNA"/>
</dbReference>
<dbReference type="Gene3D" id="3.40.390.10">
    <property type="entry name" value="Collagenase (Catalytic Domain)"/>
    <property type="match status" value="1"/>
</dbReference>
<evidence type="ECO:0000256" key="1">
    <source>
        <dbReference type="ARBA" id="ARBA00001947"/>
    </source>
</evidence>
<keyword evidence="4" id="KW-0479">Metal-binding</keyword>
<reference evidence="11" key="1">
    <citation type="journal article" date="2019" name="Int. J. Syst. Evol. Microbiol.">
        <title>The Global Catalogue of Microorganisms (GCM) 10K type strain sequencing project: providing services to taxonomists for standard genome sequencing and annotation.</title>
        <authorList>
            <consortium name="The Broad Institute Genomics Platform"/>
            <consortium name="The Broad Institute Genome Sequencing Center for Infectious Disease"/>
            <person name="Wu L."/>
            <person name="Ma J."/>
        </authorList>
    </citation>
    <scope>NUCLEOTIDE SEQUENCE [LARGE SCALE GENOMIC DNA]</scope>
    <source>
        <strain evidence="11">NBRC 113072</strain>
    </source>
</reference>
<gene>
    <name evidence="10" type="ORF">GCM10025883_29260</name>
</gene>
<dbReference type="InterPro" id="IPR000718">
    <property type="entry name" value="Peptidase_M13"/>
</dbReference>
<comment type="caution">
    <text evidence="10">The sequence shown here is derived from an EMBL/GenBank/DDBJ whole genome shotgun (WGS) entry which is preliminary data.</text>
</comment>
<evidence type="ECO:0000256" key="7">
    <source>
        <dbReference type="ARBA" id="ARBA00023049"/>
    </source>
</evidence>
<accession>A0ABQ6ITX1</accession>
<dbReference type="Gene3D" id="1.10.1380.10">
    <property type="entry name" value="Neutral endopeptidase , domain2"/>
    <property type="match status" value="1"/>
</dbReference>
<evidence type="ECO:0000256" key="5">
    <source>
        <dbReference type="ARBA" id="ARBA00022801"/>
    </source>
</evidence>
<dbReference type="PROSITE" id="PS51885">
    <property type="entry name" value="NEPRILYSIN"/>
    <property type="match status" value="1"/>
</dbReference>
<dbReference type="GO" id="GO:0008237">
    <property type="term" value="F:metallopeptidase activity"/>
    <property type="evidence" value="ECO:0007669"/>
    <property type="project" value="UniProtKB-KW"/>
</dbReference>
<protein>
    <submittedName>
        <fullName evidence="10">Zinc metalloprotease</fullName>
    </submittedName>
</protein>
<organism evidence="10 11">
    <name type="scientific">Mobilicoccus caccae</name>
    <dbReference type="NCBI Taxonomy" id="1859295"/>
    <lineage>
        <taxon>Bacteria</taxon>
        <taxon>Bacillati</taxon>
        <taxon>Actinomycetota</taxon>
        <taxon>Actinomycetes</taxon>
        <taxon>Micrococcales</taxon>
        <taxon>Dermatophilaceae</taxon>
        <taxon>Mobilicoccus</taxon>
    </lineage>
</organism>
<dbReference type="PANTHER" id="PTHR11733:SF167">
    <property type="entry name" value="FI17812P1-RELATED"/>
    <property type="match status" value="1"/>
</dbReference>
<feature type="domain" description="Peptidase M13 C-terminal" evidence="8">
    <location>
        <begin position="460"/>
        <end position="665"/>
    </location>
</feature>
<dbReference type="PANTHER" id="PTHR11733">
    <property type="entry name" value="ZINC METALLOPROTEASE FAMILY M13 NEPRILYSIN-RELATED"/>
    <property type="match status" value="1"/>
</dbReference>
<dbReference type="InterPro" id="IPR024079">
    <property type="entry name" value="MetalloPept_cat_dom_sf"/>
</dbReference>
<keyword evidence="5" id="KW-0378">Hydrolase</keyword>
<feature type="domain" description="Peptidase M13 N-terminal" evidence="9">
    <location>
        <begin position="21"/>
        <end position="408"/>
    </location>
</feature>
<dbReference type="Pfam" id="PF01431">
    <property type="entry name" value="Peptidase_M13"/>
    <property type="match status" value="1"/>
</dbReference>
<evidence type="ECO:0000256" key="2">
    <source>
        <dbReference type="ARBA" id="ARBA00007357"/>
    </source>
</evidence>
<comment type="similarity">
    <text evidence="2">Belongs to the peptidase M13 family.</text>
</comment>
<proteinExistence type="inferred from homology"/>
<dbReference type="InterPro" id="IPR042089">
    <property type="entry name" value="Peptidase_M13_dom_2"/>
</dbReference>
<evidence type="ECO:0000256" key="4">
    <source>
        <dbReference type="ARBA" id="ARBA00022723"/>
    </source>
</evidence>
<evidence type="ECO:0000259" key="9">
    <source>
        <dbReference type="Pfam" id="PF05649"/>
    </source>
</evidence>
<evidence type="ECO:0000256" key="6">
    <source>
        <dbReference type="ARBA" id="ARBA00022833"/>
    </source>
</evidence>
<dbReference type="Proteomes" id="UP001157126">
    <property type="component" value="Unassembled WGS sequence"/>
</dbReference>
<evidence type="ECO:0000256" key="3">
    <source>
        <dbReference type="ARBA" id="ARBA00022670"/>
    </source>
</evidence>
<dbReference type="RefSeq" id="WP_348536193.1">
    <property type="nucleotide sequence ID" value="NZ_BSUO01000001.1"/>
</dbReference>
<sequence>MKASGQRSGIDITAMDSSIRPQDDLFGFVNGTWIAGTEIPADKGRYGEFDILAEKAREDVRALLEEAEAATSDAASGDVADGDAVARMRAQVGALYRSFLDEDRIERLGLAPVADDLAAIASVSDVEGLWVLMGRLQRQGIGGAVSAYVDTDKRDSQTYTTYLQQSGIGLPDESYYREDKYADVRTAYLAHLARVNDLVGEHGSFGNDEVYETERTLAAAHWDRVRTRDVVASYTAMTLDELAELAPNVPWRAWLEALGAPADKLDRIVVRQPSYLEALSAATQDIPLERWKAWLTWRVLGASAPFLTREIDEQHFDFYGRTLSGTPSQRDRWKRGVDLVNMLVGEGVGRLYVDRHFPPQAKERMVELVDNLIAAYRIDIADLDWMGEATKAKALDKLGTFVPKIGYPDEWRDYSALVLTADDLLGNVRRANEFETDRDWAKLGGPVDRGEWFMPPQMVNAYYNPGMNEIVFPAAILQPPFFDSEADDAVNYGAIGSVIGHEIGHGFDDQGSRYDGLGNLAEWWTEEDRAAFDERAGKLIAQYDVLEPRDLPGETVNGALTVGENIGDLGGVTIAHLAYRLSLGEGGLESAPVIDDLTGEQRFFAGWAQIWRLKARTEEAKRLLAIDPHSPGEFRANIVRNLTEFHDAFDVSPGDGLWLEESERVRIW</sequence>
<keyword evidence="11" id="KW-1185">Reference proteome</keyword>
<evidence type="ECO:0000313" key="10">
    <source>
        <dbReference type="EMBL" id="GMA40881.1"/>
    </source>
</evidence>